<evidence type="ECO:0000313" key="1">
    <source>
        <dbReference type="EMBL" id="MBC8627543.1"/>
    </source>
</evidence>
<dbReference type="PIRSF" id="PIRSF011576">
    <property type="entry name" value="YabP"/>
    <property type="match status" value="1"/>
</dbReference>
<dbReference type="RefSeq" id="WP_117455453.1">
    <property type="nucleotide sequence ID" value="NZ_DAWEED010000124.1"/>
</dbReference>
<proteinExistence type="predicted"/>
<gene>
    <name evidence="1" type="primary">yabP</name>
    <name evidence="1" type="ORF">H8712_02720</name>
</gene>
<dbReference type="Pfam" id="PF07873">
    <property type="entry name" value="YabP"/>
    <property type="match status" value="1"/>
</dbReference>
<protein>
    <submittedName>
        <fullName evidence="1">Sporulation protein YabP</fullName>
    </submittedName>
</protein>
<dbReference type="Proteomes" id="UP000661649">
    <property type="component" value="Unassembled WGS sequence"/>
</dbReference>
<evidence type="ECO:0000313" key="2">
    <source>
        <dbReference type="Proteomes" id="UP000661649"/>
    </source>
</evidence>
<dbReference type="InterPro" id="IPR012504">
    <property type="entry name" value="Spore_YabP"/>
</dbReference>
<dbReference type="Gene3D" id="2.60.40.2000">
    <property type="match status" value="1"/>
</dbReference>
<reference evidence="1 2" key="1">
    <citation type="submission" date="2020-08" db="EMBL/GenBank/DDBJ databases">
        <title>Genome public.</title>
        <authorList>
            <person name="Liu C."/>
            <person name="Sun Q."/>
        </authorList>
    </citation>
    <scope>NUCLEOTIDE SEQUENCE [LARGE SCALE GENOMIC DNA]</scope>
    <source>
        <strain evidence="1 2">3_YM_SP_D4_24.mj</strain>
    </source>
</reference>
<sequence>MEEKVVERRAHKLELRARNKGSITGVSDVLCFDEEEIRLVTELGILSVKGKELHVTRLDLEKQEVDIAGKVDSLIYDRARGESVQGKEGMIKRFFK</sequence>
<dbReference type="InterPro" id="IPR038705">
    <property type="entry name" value="YabP_sf"/>
</dbReference>
<organism evidence="1 2">
    <name type="scientific">Blautia stercoris</name>
    <dbReference type="NCBI Taxonomy" id="871664"/>
    <lineage>
        <taxon>Bacteria</taxon>
        <taxon>Bacillati</taxon>
        <taxon>Bacillota</taxon>
        <taxon>Clostridia</taxon>
        <taxon>Lachnospirales</taxon>
        <taxon>Lachnospiraceae</taxon>
        <taxon>Blautia</taxon>
    </lineage>
</organism>
<keyword evidence="2" id="KW-1185">Reference proteome</keyword>
<comment type="caution">
    <text evidence="1">The sequence shown here is derived from an EMBL/GenBank/DDBJ whole genome shotgun (WGS) entry which is preliminary data.</text>
</comment>
<dbReference type="EMBL" id="JACRTP010000001">
    <property type="protein sequence ID" value="MBC8627543.1"/>
    <property type="molecule type" value="Genomic_DNA"/>
</dbReference>
<name>A0ABR7P8B3_9FIRM</name>
<dbReference type="InterPro" id="IPR022476">
    <property type="entry name" value="Spore_YabP/YqfC"/>
</dbReference>
<accession>A0ABR7P8B3</accession>
<dbReference type="NCBIfam" id="TIGR02892">
    <property type="entry name" value="spore_yabP"/>
    <property type="match status" value="1"/>
</dbReference>